<protein>
    <submittedName>
        <fullName evidence="6">LysR family transcriptional regulator</fullName>
    </submittedName>
</protein>
<dbReference type="Proteomes" id="UP001230156">
    <property type="component" value="Unassembled WGS sequence"/>
</dbReference>
<dbReference type="SUPFAM" id="SSF46785">
    <property type="entry name" value="Winged helix' DNA-binding domain"/>
    <property type="match status" value="1"/>
</dbReference>
<dbReference type="Gene3D" id="1.10.10.10">
    <property type="entry name" value="Winged helix-like DNA-binding domain superfamily/Winged helix DNA-binding domain"/>
    <property type="match status" value="1"/>
</dbReference>
<keyword evidence="2" id="KW-0805">Transcription regulation</keyword>
<dbReference type="InterPro" id="IPR036388">
    <property type="entry name" value="WH-like_DNA-bd_sf"/>
</dbReference>
<dbReference type="InterPro" id="IPR000847">
    <property type="entry name" value="LysR_HTH_N"/>
</dbReference>
<dbReference type="Pfam" id="PF00126">
    <property type="entry name" value="HTH_1"/>
    <property type="match status" value="1"/>
</dbReference>
<dbReference type="RefSeq" id="WP_379957156.1">
    <property type="nucleotide sequence ID" value="NZ_JAUYVI010000005.1"/>
</dbReference>
<evidence type="ECO:0000313" key="6">
    <source>
        <dbReference type="EMBL" id="MDQ7249307.1"/>
    </source>
</evidence>
<dbReference type="PANTHER" id="PTHR30537">
    <property type="entry name" value="HTH-TYPE TRANSCRIPTIONAL REGULATOR"/>
    <property type="match status" value="1"/>
</dbReference>
<gene>
    <name evidence="6" type="ORF">Q8A70_16590</name>
</gene>
<feature type="domain" description="HTH lysR-type" evidence="5">
    <location>
        <begin position="1"/>
        <end position="59"/>
    </location>
</feature>
<reference evidence="7" key="1">
    <citation type="submission" date="2023-08" db="EMBL/GenBank/DDBJ databases">
        <title>Rhodospirillaceae gen. nov., a novel taxon isolated from the Yangtze River Yuezi River estuary sludge.</title>
        <authorList>
            <person name="Ruan L."/>
        </authorList>
    </citation>
    <scope>NUCLEOTIDE SEQUENCE [LARGE SCALE GENOMIC DNA]</scope>
    <source>
        <strain evidence="7">R-7</strain>
    </source>
</reference>
<proteinExistence type="inferred from homology"/>
<sequence>MDRLETVEIFVAVAEAGSFVGAARRLGRAPAAMTRAVAALEDRLGIRLFNRTTRAVALTDAGARYLERARRALGEFAELELSAAGEQQVPQGLLTVTAPEMFGRLHLLPIVQAFMVDYPQVDVSLLLLNRIVSYIDEGIDLGLRIAHLPDSSLQAILVGHVQQICCASPAYLAAHAAPRRIQDLAQHAIITTTGVRPVADRWSFARGGETVSVAIRPRLAVNSVQAALDAAIAGVGIVRLLSYQTAIPEAAGDLVRVLEDAPQPPIPVHIVHPSGRNLALKARLFIDRAVGVLREKFSPPS</sequence>
<evidence type="ECO:0000256" key="4">
    <source>
        <dbReference type="ARBA" id="ARBA00023163"/>
    </source>
</evidence>
<dbReference type="Pfam" id="PF03466">
    <property type="entry name" value="LysR_substrate"/>
    <property type="match status" value="1"/>
</dbReference>
<dbReference type="InterPro" id="IPR036390">
    <property type="entry name" value="WH_DNA-bd_sf"/>
</dbReference>
<accession>A0ABU0YNL9</accession>
<dbReference type="PANTHER" id="PTHR30537:SF5">
    <property type="entry name" value="HTH-TYPE TRANSCRIPTIONAL ACTIVATOR TTDR-RELATED"/>
    <property type="match status" value="1"/>
</dbReference>
<dbReference type="InterPro" id="IPR005119">
    <property type="entry name" value="LysR_subst-bd"/>
</dbReference>
<evidence type="ECO:0000256" key="2">
    <source>
        <dbReference type="ARBA" id="ARBA00023015"/>
    </source>
</evidence>
<evidence type="ECO:0000256" key="3">
    <source>
        <dbReference type="ARBA" id="ARBA00023125"/>
    </source>
</evidence>
<dbReference type="Gene3D" id="3.40.190.290">
    <property type="match status" value="1"/>
</dbReference>
<dbReference type="InterPro" id="IPR058163">
    <property type="entry name" value="LysR-type_TF_proteobact-type"/>
</dbReference>
<keyword evidence="3" id="KW-0238">DNA-binding</keyword>
<dbReference type="PROSITE" id="PS50931">
    <property type="entry name" value="HTH_LYSR"/>
    <property type="match status" value="1"/>
</dbReference>
<evidence type="ECO:0000256" key="1">
    <source>
        <dbReference type="ARBA" id="ARBA00009437"/>
    </source>
</evidence>
<evidence type="ECO:0000313" key="7">
    <source>
        <dbReference type="Proteomes" id="UP001230156"/>
    </source>
</evidence>
<dbReference type="CDD" id="cd08471">
    <property type="entry name" value="PBP2_CrgA_like_2"/>
    <property type="match status" value="1"/>
</dbReference>
<keyword evidence="7" id="KW-1185">Reference proteome</keyword>
<name>A0ABU0YNL9_9PROT</name>
<dbReference type="EMBL" id="JAUYVI010000005">
    <property type="protein sequence ID" value="MDQ7249307.1"/>
    <property type="molecule type" value="Genomic_DNA"/>
</dbReference>
<organism evidence="6 7">
    <name type="scientific">Dongia sedimenti</name>
    <dbReference type="NCBI Taxonomy" id="3064282"/>
    <lineage>
        <taxon>Bacteria</taxon>
        <taxon>Pseudomonadati</taxon>
        <taxon>Pseudomonadota</taxon>
        <taxon>Alphaproteobacteria</taxon>
        <taxon>Rhodospirillales</taxon>
        <taxon>Dongiaceae</taxon>
        <taxon>Dongia</taxon>
    </lineage>
</organism>
<comment type="caution">
    <text evidence="6">The sequence shown here is derived from an EMBL/GenBank/DDBJ whole genome shotgun (WGS) entry which is preliminary data.</text>
</comment>
<evidence type="ECO:0000259" key="5">
    <source>
        <dbReference type="PROSITE" id="PS50931"/>
    </source>
</evidence>
<keyword evidence="4" id="KW-0804">Transcription</keyword>
<comment type="similarity">
    <text evidence="1">Belongs to the LysR transcriptional regulatory family.</text>
</comment>
<dbReference type="SUPFAM" id="SSF53850">
    <property type="entry name" value="Periplasmic binding protein-like II"/>
    <property type="match status" value="1"/>
</dbReference>